<evidence type="ECO:0000313" key="2">
    <source>
        <dbReference type="Proteomes" id="UP001153076"/>
    </source>
</evidence>
<accession>A0A9Q1KDN7</accession>
<keyword evidence="2" id="KW-1185">Reference proteome</keyword>
<evidence type="ECO:0000313" key="1">
    <source>
        <dbReference type="EMBL" id="KAJ8441040.1"/>
    </source>
</evidence>
<dbReference type="OrthoDB" id="185373at2759"/>
<gene>
    <name evidence="1" type="ORF">Cgig2_020331</name>
</gene>
<dbReference type="Proteomes" id="UP001153076">
    <property type="component" value="Unassembled WGS sequence"/>
</dbReference>
<dbReference type="AlphaFoldDB" id="A0A9Q1KDN7"/>
<comment type="caution">
    <text evidence="1">The sequence shown here is derived from an EMBL/GenBank/DDBJ whole genome shotgun (WGS) entry which is preliminary data.</text>
</comment>
<proteinExistence type="predicted"/>
<dbReference type="EMBL" id="JAKOGI010000177">
    <property type="protein sequence ID" value="KAJ8441040.1"/>
    <property type="molecule type" value="Genomic_DNA"/>
</dbReference>
<reference evidence="1" key="1">
    <citation type="submission" date="2022-04" db="EMBL/GenBank/DDBJ databases">
        <title>Carnegiea gigantea Genome sequencing and assembly v2.</title>
        <authorList>
            <person name="Copetti D."/>
            <person name="Sanderson M.J."/>
            <person name="Burquez A."/>
            <person name="Wojciechowski M.F."/>
        </authorList>
    </citation>
    <scope>NUCLEOTIDE SEQUENCE</scope>
    <source>
        <strain evidence="1">SGP5-SGP5p</strain>
        <tissue evidence="1">Aerial part</tissue>
    </source>
</reference>
<protein>
    <submittedName>
        <fullName evidence="1">Uncharacterized protein</fullName>
    </submittedName>
</protein>
<organism evidence="1 2">
    <name type="scientific">Carnegiea gigantea</name>
    <dbReference type="NCBI Taxonomy" id="171969"/>
    <lineage>
        <taxon>Eukaryota</taxon>
        <taxon>Viridiplantae</taxon>
        <taxon>Streptophyta</taxon>
        <taxon>Embryophyta</taxon>
        <taxon>Tracheophyta</taxon>
        <taxon>Spermatophyta</taxon>
        <taxon>Magnoliopsida</taxon>
        <taxon>eudicotyledons</taxon>
        <taxon>Gunneridae</taxon>
        <taxon>Pentapetalae</taxon>
        <taxon>Caryophyllales</taxon>
        <taxon>Cactineae</taxon>
        <taxon>Cactaceae</taxon>
        <taxon>Cactoideae</taxon>
        <taxon>Echinocereeae</taxon>
        <taxon>Carnegiea</taxon>
    </lineage>
</organism>
<name>A0A9Q1KDN7_9CARY</name>
<sequence>MLKLVCRMRSQISKKLMKQKGIKKTASWSWVEMDGRVHVFLVGDMLHPKSHDVYVILEQLSLEIKEAQSVRQEIEMTSNTFAVTRNGSFCLHHCSSHKQRLKEELQVRNTLMVWCKVKVARKEHNQREVHHCGAKGFDLLSLFIHEYFLTFVNAQPQQCLKAR</sequence>